<evidence type="ECO:0000313" key="2">
    <source>
        <dbReference type="Proteomes" id="UP001331761"/>
    </source>
</evidence>
<gene>
    <name evidence="1" type="ORF">GCK32_011164</name>
</gene>
<organism evidence="1 2">
    <name type="scientific">Trichostrongylus colubriformis</name>
    <name type="common">Black scour worm</name>
    <dbReference type="NCBI Taxonomy" id="6319"/>
    <lineage>
        <taxon>Eukaryota</taxon>
        <taxon>Metazoa</taxon>
        <taxon>Ecdysozoa</taxon>
        <taxon>Nematoda</taxon>
        <taxon>Chromadorea</taxon>
        <taxon>Rhabditida</taxon>
        <taxon>Rhabditina</taxon>
        <taxon>Rhabditomorpha</taxon>
        <taxon>Strongyloidea</taxon>
        <taxon>Trichostrongylidae</taxon>
        <taxon>Trichostrongylus</taxon>
    </lineage>
</organism>
<dbReference type="Proteomes" id="UP001331761">
    <property type="component" value="Unassembled WGS sequence"/>
</dbReference>
<proteinExistence type="predicted"/>
<sequence length="47" mass="5202">QLGITPLPLRPPRLAVVMVSGGCISHCEWVADFAICEQKRYTSKDKS</sequence>
<comment type="caution">
    <text evidence="1">The sequence shown here is derived from an EMBL/GenBank/DDBJ whole genome shotgun (WGS) entry which is preliminary data.</text>
</comment>
<keyword evidence="2" id="KW-1185">Reference proteome</keyword>
<reference evidence="1 2" key="1">
    <citation type="submission" date="2019-10" db="EMBL/GenBank/DDBJ databases">
        <title>Assembly and Annotation for the nematode Trichostrongylus colubriformis.</title>
        <authorList>
            <person name="Martin J."/>
        </authorList>
    </citation>
    <scope>NUCLEOTIDE SEQUENCE [LARGE SCALE GENOMIC DNA]</scope>
    <source>
        <strain evidence="1">G859</strain>
        <tissue evidence="1">Whole worm</tissue>
    </source>
</reference>
<dbReference type="AlphaFoldDB" id="A0AAN8EYK7"/>
<protein>
    <submittedName>
        <fullName evidence="1">Uncharacterized protein</fullName>
    </submittedName>
</protein>
<name>A0AAN8EYK7_TRICO</name>
<evidence type="ECO:0000313" key="1">
    <source>
        <dbReference type="EMBL" id="KAK5964347.1"/>
    </source>
</evidence>
<feature type="non-terminal residue" evidence="1">
    <location>
        <position position="1"/>
    </location>
</feature>
<dbReference type="EMBL" id="WIXE01025919">
    <property type="protein sequence ID" value="KAK5964347.1"/>
    <property type="molecule type" value="Genomic_DNA"/>
</dbReference>
<accession>A0AAN8EYK7</accession>